<sequence>MSSSFVPPHQDVPTLGNLGQTESSEVQTLRPIGGCPESQQTNEELISLPEDCLQGIEVKRSSRACLRWIQYFSYGKDQAELLKIGYARVQVIEFSTAGGTREQENTEIYYGLKSIINLFKDYLQGNKTRIKSFPPQFLFVKTCIEQIEEEGGSEEIESQLFNQANEQYCKGSSELIKDSAKGVKEQLLNYRVEKQSVQTDQPVLRHQFHTLQHYNFDNIIWPSWH</sequence>
<feature type="region of interest" description="Disordered" evidence="1">
    <location>
        <begin position="1"/>
        <end position="20"/>
    </location>
</feature>
<evidence type="ECO:0000313" key="3">
    <source>
        <dbReference type="Proteomes" id="UP000324800"/>
    </source>
</evidence>
<dbReference type="EMBL" id="SNRW01031837">
    <property type="protein sequence ID" value="KAA6357155.1"/>
    <property type="molecule type" value="Genomic_DNA"/>
</dbReference>
<reference evidence="2 3" key="1">
    <citation type="submission" date="2019-03" db="EMBL/GenBank/DDBJ databases">
        <title>Single cell metagenomics reveals metabolic interactions within the superorganism composed of flagellate Streblomastix strix and complex community of Bacteroidetes bacteria on its surface.</title>
        <authorList>
            <person name="Treitli S.C."/>
            <person name="Kolisko M."/>
            <person name="Husnik F."/>
            <person name="Keeling P."/>
            <person name="Hampl V."/>
        </authorList>
    </citation>
    <scope>NUCLEOTIDE SEQUENCE [LARGE SCALE GENOMIC DNA]</scope>
    <source>
        <strain evidence="2">ST1C</strain>
    </source>
</reference>
<gene>
    <name evidence="2" type="ORF">EZS28_047317</name>
</gene>
<accession>A0A5J4TI47</accession>
<dbReference type="Proteomes" id="UP000324800">
    <property type="component" value="Unassembled WGS sequence"/>
</dbReference>
<comment type="caution">
    <text evidence="2">The sequence shown here is derived from an EMBL/GenBank/DDBJ whole genome shotgun (WGS) entry which is preliminary data.</text>
</comment>
<name>A0A5J4TI47_9EUKA</name>
<protein>
    <submittedName>
        <fullName evidence="2">Uncharacterized protein</fullName>
    </submittedName>
</protein>
<organism evidence="2 3">
    <name type="scientific">Streblomastix strix</name>
    <dbReference type="NCBI Taxonomy" id="222440"/>
    <lineage>
        <taxon>Eukaryota</taxon>
        <taxon>Metamonada</taxon>
        <taxon>Preaxostyla</taxon>
        <taxon>Oxymonadida</taxon>
        <taxon>Streblomastigidae</taxon>
        <taxon>Streblomastix</taxon>
    </lineage>
</organism>
<dbReference type="AlphaFoldDB" id="A0A5J4TI47"/>
<proteinExistence type="predicted"/>
<evidence type="ECO:0000256" key="1">
    <source>
        <dbReference type="SAM" id="MobiDB-lite"/>
    </source>
</evidence>
<evidence type="ECO:0000313" key="2">
    <source>
        <dbReference type="EMBL" id="KAA6357155.1"/>
    </source>
</evidence>